<evidence type="ECO:0000313" key="2">
    <source>
        <dbReference type="Proteomes" id="UP000284598"/>
    </source>
</evidence>
<protein>
    <submittedName>
        <fullName evidence="1">Uncharacterized protein</fullName>
    </submittedName>
</protein>
<dbReference type="RefSeq" id="WP_118024843.1">
    <property type="nucleotide sequence ID" value="NZ_JBGKIA010000002.1"/>
</dbReference>
<accession>A0A413S367</accession>
<dbReference type="EMBL" id="QSFO01000003">
    <property type="protein sequence ID" value="RHA56052.1"/>
    <property type="molecule type" value="Genomic_DNA"/>
</dbReference>
<evidence type="ECO:0000313" key="1">
    <source>
        <dbReference type="EMBL" id="RHA56052.1"/>
    </source>
</evidence>
<dbReference type="Pfam" id="PF13289">
    <property type="entry name" value="SIR2_2"/>
    <property type="match status" value="1"/>
</dbReference>
<proteinExistence type="predicted"/>
<comment type="caution">
    <text evidence="1">The sequence shown here is derived from an EMBL/GenBank/DDBJ whole genome shotgun (WGS) entry which is preliminary data.</text>
</comment>
<gene>
    <name evidence="1" type="ORF">DW929_02905</name>
</gene>
<name>A0A413S367_9FIRM</name>
<organism evidence="1 2">
    <name type="scientific">Eubacterium ventriosum</name>
    <dbReference type="NCBI Taxonomy" id="39496"/>
    <lineage>
        <taxon>Bacteria</taxon>
        <taxon>Bacillati</taxon>
        <taxon>Bacillota</taxon>
        <taxon>Clostridia</taxon>
        <taxon>Eubacteriales</taxon>
        <taxon>Eubacteriaceae</taxon>
        <taxon>Eubacterium</taxon>
    </lineage>
</organism>
<reference evidence="1 2" key="1">
    <citation type="submission" date="2018-08" db="EMBL/GenBank/DDBJ databases">
        <title>A genome reference for cultivated species of the human gut microbiota.</title>
        <authorList>
            <person name="Zou Y."/>
            <person name="Xue W."/>
            <person name="Luo G."/>
        </authorList>
    </citation>
    <scope>NUCLEOTIDE SEQUENCE [LARGE SCALE GENOMIC DNA]</scope>
    <source>
        <strain evidence="1 2">AM43-2</strain>
    </source>
</reference>
<sequence>MEELKINSKETKDFFIHAFNEETLVPILGAGFTRGVNTGRGGKVPSGKELKDAMIEKISLKKKINKSELESEQFSSIAEFYQNTFSNPSKDGVIEYYLKNFTRVKINKPQQLRFLNDIKWPYIYTLNIDTGIEDSKPRGWEVFYPNRKFDKRTINPECRTLYKIHGDVAMFCKNLDYNEMILTESQYIASLQKSEQFHDILSADCGNKNLLYIGCSLDDEIDIKYSVLADKNRNKKVRDIRGIYVTSDSLSEFKKDKLKGFNISHIIKLTSSDDYESFYEFLVECYEESQAQIERNIENFKYTELERIGKNKEKNLDYLADLSPDKSKLPFYYVSSEYVRNIKLLQDKVNVVIGRRFVGKSMLAYAILEENPNYHRYFISEKESLSDGDVADLLQEDNALIIFDSESLDDHGFNNLLVKFEPSKKNIVCVFFNSFDDVVNLITFHSEIINYAIKETLSGRMLEKDVQAINKKLNLLGIATFNKKNNLLDNTLRIANVYDRKLVDKYVIMYLDELKLIIWILIKNKIYFEDIVTLGLAKEYKKIVNKFTPFIQEEKCKKGEIGKHSTIKVICNGKLGLLQILSAYIYPSANSEIANRMAKEHQKKVCEAIYAILLSFSKIDIDSVKEFLQFDKLNDVFSRVYSESSISSISGSKGTTNIKYGAASFIHNVYANENIKQLKANDPNYWLQRAKSIYITNNYKRTGSKREILEAIDWAKKAEQDSRTRVDNGEMKYSRTESNAIMQIAMLYGKLAKLDRYNKKKVNELALEYYYKVFSDANNIGATKTLLANSRGTNDFIEFINKLISNENTVGGEWSREKDYLVNVGVNKDRFSYSSR</sequence>
<dbReference type="Proteomes" id="UP000284598">
    <property type="component" value="Unassembled WGS sequence"/>
</dbReference>
<dbReference type="AlphaFoldDB" id="A0A413S367"/>